<feature type="transmembrane region" description="Helical" evidence="2">
    <location>
        <begin position="30"/>
        <end position="50"/>
    </location>
</feature>
<dbReference type="EMBL" id="CP011391">
    <property type="protein sequence ID" value="AMK55129.1"/>
    <property type="molecule type" value="Genomic_DNA"/>
</dbReference>
<organism evidence="3 4">
    <name type="scientific">Faecalibaculum rodentium</name>
    <dbReference type="NCBI Taxonomy" id="1702221"/>
    <lineage>
        <taxon>Bacteria</taxon>
        <taxon>Bacillati</taxon>
        <taxon>Bacillota</taxon>
        <taxon>Erysipelotrichia</taxon>
        <taxon>Erysipelotrichales</taxon>
        <taxon>Erysipelotrichaceae</taxon>
        <taxon>Faecalibaculum</taxon>
    </lineage>
</organism>
<name>A0A140DWV2_9FIRM</name>
<keyword evidence="2" id="KW-1133">Transmembrane helix</keyword>
<evidence type="ECO:0000256" key="2">
    <source>
        <dbReference type="SAM" id="Phobius"/>
    </source>
</evidence>
<keyword evidence="2" id="KW-0812">Transmembrane</keyword>
<dbReference type="Proteomes" id="UP000069771">
    <property type="component" value="Chromosome"/>
</dbReference>
<evidence type="ECO:0000313" key="4">
    <source>
        <dbReference type="Proteomes" id="UP000069771"/>
    </source>
</evidence>
<proteinExistence type="predicted"/>
<gene>
    <name evidence="3" type="ORF">AALO17_19950</name>
</gene>
<dbReference type="STRING" id="1702221.AALO17_19950"/>
<keyword evidence="2" id="KW-0472">Membrane</keyword>
<evidence type="ECO:0000256" key="1">
    <source>
        <dbReference type="SAM" id="MobiDB-lite"/>
    </source>
</evidence>
<reference evidence="3 4" key="1">
    <citation type="journal article" date="2016" name="Gut Pathog.">
        <title>Whole genome sequencing of "Faecalibaculum rodentium" ALO17, isolated from C57BL/6J laboratory mouse feces.</title>
        <authorList>
            <person name="Lim S."/>
            <person name="Chang D.H."/>
            <person name="Ahn S."/>
            <person name="Kim B.C."/>
        </authorList>
    </citation>
    <scope>NUCLEOTIDE SEQUENCE [LARGE SCALE GENOMIC DNA]</scope>
    <source>
        <strain evidence="3 4">Alo17</strain>
    </source>
</reference>
<dbReference type="KEGG" id="fro:AALO17_19950"/>
<dbReference type="GeneID" id="78478600"/>
<feature type="compositionally biased region" description="Polar residues" evidence="1">
    <location>
        <begin position="454"/>
        <end position="486"/>
    </location>
</feature>
<dbReference type="OrthoDB" id="1769210at2"/>
<evidence type="ECO:0000313" key="3">
    <source>
        <dbReference type="EMBL" id="AMK55129.1"/>
    </source>
</evidence>
<dbReference type="Gene3D" id="3.40.630.40">
    <property type="entry name" value="Zn-dependent exopeptidases"/>
    <property type="match status" value="1"/>
</dbReference>
<dbReference type="RefSeq" id="WP_145907624.1">
    <property type="nucleotide sequence ID" value="NZ_CP011391.1"/>
</dbReference>
<sequence>MRKRIRRLLRRNHTTQKQSGPVRKRRLSPYGWALLVILAAALTVGTYWWFNRPGPIDKLDLTVLETSDRKAVQEGIHTEFSENEVYPVQDYAILGETLTLYQNPYDPIVTDPTLGKNITLRNILTGEELSYTFGGGGDLGIQTGNLPEGVYEIYLYDQYDKKRVYFDEKVLSDPLETMRRDKSVKSVVLDADRDILSDYDITLDRNYAFLVVTDQVPRVKTVDVVLDPGGNLYNELTGVTDTGTQYKDSSESQLAMELADLVAARLEAAGLKVAYTRQGDDIAGYYGDAGRAAAGYSRQGKVFLSLVMTEDENTARPWLLTSPFVSGSLPSNMAYALRQAGIELRSVNATAPDDAVAYDTQQQNEDWSYNQFSMTPAIRETGGKITWAGQSGVITGNQMYQDAAGMYPVQFVFGNAENEDSMEYYLTHKEQIADGLAAGILEYYGIEPPESDSETQAVGGSTGTPQASSVPAQDSTEQGTDPSRAE</sequence>
<feature type="region of interest" description="Disordered" evidence="1">
    <location>
        <begin position="447"/>
        <end position="486"/>
    </location>
</feature>
<dbReference type="AlphaFoldDB" id="A0A140DWV2"/>
<protein>
    <submittedName>
        <fullName evidence="3">Uncharacterized protein</fullName>
    </submittedName>
</protein>
<accession>A0A140DWV2</accession>
<keyword evidence="4" id="KW-1185">Reference proteome</keyword>
<dbReference type="SUPFAM" id="SSF53187">
    <property type="entry name" value="Zn-dependent exopeptidases"/>
    <property type="match status" value="1"/>
</dbReference>